<protein>
    <submittedName>
        <fullName evidence="4">ATP-grasp domain-containing protein</fullName>
    </submittedName>
</protein>
<feature type="domain" description="ATP-grasp" evidence="3">
    <location>
        <begin position="126"/>
        <end position="316"/>
    </location>
</feature>
<evidence type="ECO:0000313" key="5">
    <source>
        <dbReference type="Proteomes" id="UP001430455"/>
    </source>
</evidence>
<feature type="region of interest" description="Disordered" evidence="2">
    <location>
        <begin position="403"/>
        <end position="435"/>
    </location>
</feature>
<dbReference type="AlphaFoldDB" id="A0AAW4P7V1"/>
<gene>
    <name evidence="4" type="ORF">EGH23_02525</name>
</gene>
<dbReference type="SUPFAM" id="SSF56059">
    <property type="entry name" value="Glutathione synthetase ATP-binding domain-like"/>
    <property type="match status" value="1"/>
</dbReference>
<organism evidence="4 5">
    <name type="scientific">Haloarcula nitratireducens</name>
    <dbReference type="NCBI Taxonomy" id="2487749"/>
    <lineage>
        <taxon>Archaea</taxon>
        <taxon>Methanobacteriati</taxon>
        <taxon>Methanobacteriota</taxon>
        <taxon>Stenosarchaea group</taxon>
        <taxon>Halobacteria</taxon>
        <taxon>Halobacteriales</taxon>
        <taxon>Haloarculaceae</taxon>
        <taxon>Haloarcula</taxon>
    </lineage>
</organism>
<evidence type="ECO:0000256" key="1">
    <source>
        <dbReference type="PROSITE-ProRule" id="PRU00409"/>
    </source>
</evidence>
<proteinExistence type="predicted"/>
<dbReference type="Pfam" id="PF15632">
    <property type="entry name" value="ATPgrasp_Ter"/>
    <property type="match status" value="1"/>
</dbReference>
<dbReference type="PROSITE" id="PS50975">
    <property type="entry name" value="ATP_GRASP"/>
    <property type="match status" value="1"/>
</dbReference>
<evidence type="ECO:0000313" key="4">
    <source>
        <dbReference type="EMBL" id="MBX0293755.1"/>
    </source>
</evidence>
<accession>A0AAW4P7V1</accession>
<sequence>MEDGDTPDGSAVVISNDAPGSVTAVRSLGRRGVRTIVASDSDRSPAFASKYCDERVRLPSPYDDLLSYRDVLLDLAARPSVKTIVPVREEDVYVLSRYREAFEEYLTPVWPTMGTLSRVHDRLDLFSAAERAGVTVPETKLLTDVDDWDRRLIAKGRYGALTDYYVDEVPPTESWSMPNTQYFEPGDPPDVEDLIDRMGHEPIVQEYVAGTEYTIRALYDEGEALFSTQKALRRGFKYPRGPSVYHEAVDIPELREAGLAVLDELEWHGVASVGFIRDEATGEFEILEINPRFWSSLPCDLHAGVDYPLYYWRLANGDRGPFAPEYRPGTASHFLRGEVSHLHSVATEEYPFVEKPSLLRTAAETVGSMVTQPHFDFLDSDDIRPFLRDGLNAVLERRDIGTSRPTTTLSAESRLVDAEPNTESTEREVSADRRA</sequence>
<name>A0AAW4P7V1_9EURY</name>
<comment type="caution">
    <text evidence="4">The sequence shown here is derived from an EMBL/GenBank/DDBJ whole genome shotgun (WGS) entry which is preliminary data.</text>
</comment>
<dbReference type="GO" id="GO:0005524">
    <property type="term" value="F:ATP binding"/>
    <property type="evidence" value="ECO:0007669"/>
    <property type="project" value="UniProtKB-UniRule"/>
</dbReference>
<dbReference type="Proteomes" id="UP001430455">
    <property type="component" value="Unassembled WGS sequence"/>
</dbReference>
<keyword evidence="5" id="KW-1185">Reference proteome</keyword>
<dbReference type="InterPro" id="IPR011761">
    <property type="entry name" value="ATP-grasp"/>
</dbReference>
<keyword evidence="1" id="KW-0547">Nucleotide-binding</keyword>
<feature type="compositionally biased region" description="Basic and acidic residues" evidence="2">
    <location>
        <begin position="424"/>
        <end position="435"/>
    </location>
</feature>
<dbReference type="GO" id="GO:0046872">
    <property type="term" value="F:metal ion binding"/>
    <property type="evidence" value="ECO:0007669"/>
    <property type="project" value="InterPro"/>
</dbReference>
<dbReference type="Gene3D" id="3.30.470.20">
    <property type="entry name" value="ATP-grasp fold, B domain"/>
    <property type="match status" value="1"/>
</dbReference>
<evidence type="ECO:0000259" key="3">
    <source>
        <dbReference type="PROSITE" id="PS50975"/>
    </source>
</evidence>
<evidence type="ECO:0000256" key="2">
    <source>
        <dbReference type="SAM" id="MobiDB-lite"/>
    </source>
</evidence>
<reference evidence="4 5" key="1">
    <citation type="submission" date="2021-06" db="EMBL/GenBank/DDBJ databases">
        <title>Halomicroarcula sp. a new haloarchaeum isolated from saline soil.</title>
        <authorList>
            <person name="Duran-Viseras A."/>
            <person name="Sanchez-Porro C."/>
            <person name="Ventosa A."/>
        </authorList>
    </citation>
    <scope>NUCLEOTIDE SEQUENCE [LARGE SCALE GENOMIC DNA]</scope>
    <source>
        <strain evidence="4 5">F27</strain>
    </source>
</reference>
<keyword evidence="1" id="KW-0067">ATP-binding</keyword>
<dbReference type="EMBL" id="RKLT01000001">
    <property type="protein sequence ID" value="MBX0293755.1"/>
    <property type="molecule type" value="Genomic_DNA"/>
</dbReference>
<dbReference type="Gene3D" id="3.40.50.20">
    <property type="match status" value="1"/>
</dbReference>